<dbReference type="InterPro" id="IPR025870">
    <property type="entry name" value="Glyoxalase-like_dom"/>
</dbReference>
<protein>
    <submittedName>
        <fullName evidence="2">VOC family protein</fullName>
    </submittedName>
</protein>
<reference evidence="2 3" key="1">
    <citation type="submission" date="2021-06" db="EMBL/GenBank/DDBJ databases">
        <authorList>
            <person name="Sun Q."/>
            <person name="Li D."/>
        </authorList>
    </citation>
    <scope>NUCLEOTIDE SEQUENCE [LARGE SCALE GENOMIC DNA]</scope>
    <source>
        <strain evidence="2 3">MSJ-11</strain>
    </source>
</reference>
<dbReference type="PROSITE" id="PS51819">
    <property type="entry name" value="VOC"/>
    <property type="match status" value="1"/>
</dbReference>
<name>A0ABS6EGF7_9CLOT</name>
<evidence type="ECO:0000259" key="1">
    <source>
        <dbReference type="PROSITE" id="PS51819"/>
    </source>
</evidence>
<gene>
    <name evidence="2" type="ORF">KQI86_07060</name>
</gene>
<dbReference type="Pfam" id="PF12681">
    <property type="entry name" value="Glyoxalase_2"/>
    <property type="match status" value="1"/>
</dbReference>
<evidence type="ECO:0000313" key="3">
    <source>
        <dbReference type="Proteomes" id="UP000726170"/>
    </source>
</evidence>
<accession>A0ABS6EGF7</accession>
<dbReference type="EMBL" id="JAHLQF010000002">
    <property type="protein sequence ID" value="MBU5484085.1"/>
    <property type="molecule type" value="Genomic_DNA"/>
</dbReference>
<dbReference type="RefSeq" id="WP_216438579.1">
    <property type="nucleotide sequence ID" value="NZ_JAHLQF010000002.1"/>
</dbReference>
<keyword evidence="3" id="KW-1185">Reference proteome</keyword>
<dbReference type="Proteomes" id="UP000726170">
    <property type="component" value="Unassembled WGS sequence"/>
</dbReference>
<dbReference type="InterPro" id="IPR037523">
    <property type="entry name" value="VOC_core"/>
</dbReference>
<organism evidence="2 3">
    <name type="scientific">Clostridium mobile</name>
    <dbReference type="NCBI Taxonomy" id="2841512"/>
    <lineage>
        <taxon>Bacteria</taxon>
        <taxon>Bacillati</taxon>
        <taxon>Bacillota</taxon>
        <taxon>Clostridia</taxon>
        <taxon>Eubacteriales</taxon>
        <taxon>Clostridiaceae</taxon>
        <taxon>Clostridium</taxon>
    </lineage>
</organism>
<comment type="caution">
    <text evidence="2">The sequence shown here is derived from an EMBL/GenBank/DDBJ whole genome shotgun (WGS) entry which is preliminary data.</text>
</comment>
<evidence type="ECO:0000313" key="2">
    <source>
        <dbReference type="EMBL" id="MBU5484085.1"/>
    </source>
</evidence>
<proteinExistence type="predicted"/>
<sequence length="155" mass="18315">MKLNSTLIAVKNIKKSREFYERVLNQKVILDFGENITFDGDFSLQSKLSWQGFIDKDEKDIIEKSNNFELYFEEENFEDFMDHLNSFNNIEFVHAVKEYPWGQRVVRFYDPDSHIIEVGESMRSVVKRFLASGMTIEEASKRSQYPVDFVKSCIE</sequence>
<feature type="domain" description="VOC" evidence="1">
    <location>
        <begin position="2"/>
        <end position="121"/>
    </location>
</feature>